<dbReference type="Proteomes" id="UP000220621">
    <property type="component" value="Unassembled WGS sequence"/>
</dbReference>
<accession>A0A2A8BSY3</accession>
<organism evidence="1 2">
    <name type="scientific">Bacillus wiedmannii</name>
    <dbReference type="NCBI Taxonomy" id="1890302"/>
    <lineage>
        <taxon>Bacteria</taxon>
        <taxon>Bacillati</taxon>
        <taxon>Bacillota</taxon>
        <taxon>Bacilli</taxon>
        <taxon>Bacillales</taxon>
        <taxon>Bacillaceae</taxon>
        <taxon>Bacillus</taxon>
        <taxon>Bacillus cereus group</taxon>
    </lineage>
</organism>
<evidence type="ECO:0000313" key="1">
    <source>
        <dbReference type="EMBL" id="PEM57625.1"/>
    </source>
</evidence>
<reference evidence="1 2" key="1">
    <citation type="submission" date="2017-09" db="EMBL/GenBank/DDBJ databases">
        <title>Large-scale bioinformatics analysis of Bacillus genomes uncovers conserved roles of natural products in bacterial physiology.</title>
        <authorList>
            <consortium name="Agbiome Team Llc"/>
            <person name="Bleich R.M."/>
            <person name="Grubbs K.J."/>
            <person name="Santa Maria K.C."/>
            <person name="Allen S.E."/>
            <person name="Farag S."/>
            <person name="Shank E.A."/>
            <person name="Bowers A."/>
        </authorList>
    </citation>
    <scope>NUCLEOTIDE SEQUENCE [LARGE SCALE GENOMIC DNA]</scope>
    <source>
        <strain evidence="1 2">AFS010764</strain>
    </source>
</reference>
<proteinExistence type="predicted"/>
<sequence length="60" mass="6979">MKLWHFTYYVDKNDPNSEIKTIKIKSGTGKEATEEFDRVTKKFSGLEPFTTVFRCEGDVD</sequence>
<protein>
    <submittedName>
        <fullName evidence="1">Uncharacterized protein</fullName>
    </submittedName>
</protein>
<dbReference type="AlphaFoldDB" id="A0A2A8BSY3"/>
<name>A0A2A8BSY3_9BACI</name>
<dbReference type="EMBL" id="NUDL01000020">
    <property type="protein sequence ID" value="PEM57625.1"/>
    <property type="molecule type" value="Genomic_DNA"/>
</dbReference>
<evidence type="ECO:0000313" key="2">
    <source>
        <dbReference type="Proteomes" id="UP000220621"/>
    </source>
</evidence>
<comment type="caution">
    <text evidence="1">The sequence shown here is derived from an EMBL/GenBank/DDBJ whole genome shotgun (WGS) entry which is preliminary data.</text>
</comment>
<gene>
    <name evidence="1" type="ORF">CN611_07375</name>
</gene>